<gene>
    <name evidence="1" type="ORF">SCLCIDRAFT_26700</name>
</gene>
<protein>
    <submittedName>
        <fullName evidence="1">Uncharacterized protein</fullName>
    </submittedName>
</protein>
<name>A0A0C3DI30_9AGAM</name>
<evidence type="ECO:0000313" key="1">
    <source>
        <dbReference type="EMBL" id="KIM60365.1"/>
    </source>
</evidence>
<dbReference type="Proteomes" id="UP000053989">
    <property type="component" value="Unassembled WGS sequence"/>
</dbReference>
<dbReference type="AlphaFoldDB" id="A0A0C3DI30"/>
<accession>A0A0C3DI30</accession>
<proteinExistence type="predicted"/>
<organism evidence="1 2">
    <name type="scientific">Scleroderma citrinum Foug A</name>
    <dbReference type="NCBI Taxonomy" id="1036808"/>
    <lineage>
        <taxon>Eukaryota</taxon>
        <taxon>Fungi</taxon>
        <taxon>Dikarya</taxon>
        <taxon>Basidiomycota</taxon>
        <taxon>Agaricomycotina</taxon>
        <taxon>Agaricomycetes</taxon>
        <taxon>Agaricomycetidae</taxon>
        <taxon>Boletales</taxon>
        <taxon>Sclerodermatineae</taxon>
        <taxon>Sclerodermataceae</taxon>
        <taxon>Scleroderma</taxon>
    </lineage>
</organism>
<dbReference type="HOGENOM" id="CLU_2414592_0_0_1"/>
<reference evidence="1 2" key="1">
    <citation type="submission" date="2014-04" db="EMBL/GenBank/DDBJ databases">
        <authorList>
            <consortium name="DOE Joint Genome Institute"/>
            <person name="Kuo A."/>
            <person name="Kohler A."/>
            <person name="Nagy L.G."/>
            <person name="Floudas D."/>
            <person name="Copeland A."/>
            <person name="Barry K.W."/>
            <person name="Cichocki N."/>
            <person name="Veneault-Fourrey C."/>
            <person name="LaButti K."/>
            <person name="Lindquist E.A."/>
            <person name="Lipzen A."/>
            <person name="Lundell T."/>
            <person name="Morin E."/>
            <person name="Murat C."/>
            <person name="Sun H."/>
            <person name="Tunlid A."/>
            <person name="Henrissat B."/>
            <person name="Grigoriev I.V."/>
            <person name="Hibbett D.S."/>
            <person name="Martin F."/>
            <person name="Nordberg H.P."/>
            <person name="Cantor M.N."/>
            <person name="Hua S.X."/>
        </authorList>
    </citation>
    <scope>NUCLEOTIDE SEQUENCE [LARGE SCALE GENOMIC DNA]</scope>
    <source>
        <strain evidence="1 2">Foug A</strain>
    </source>
</reference>
<keyword evidence="2" id="KW-1185">Reference proteome</keyword>
<reference evidence="2" key="2">
    <citation type="submission" date="2015-01" db="EMBL/GenBank/DDBJ databases">
        <title>Evolutionary Origins and Diversification of the Mycorrhizal Mutualists.</title>
        <authorList>
            <consortium name="DOE Joint Genome Institute"/>
            <consortium name="Mycorrhizal Genomics Consortium"/>
            <person name="Kohler A."/>
            <person name="Kuo A."/>
            <person name="Nagy L.G."/>
            <person name="Floudas D."/>
            <person name="Copeland A."/>
            <person name="Barry K.W."/>
            <person name="Cichocki N."/>
            <person name="Veneault-Fourrey C."/>
            <person name="LaButti K."/>
            <person name="Lindquist E.A."/>
            <person name="Lipzen A."/>
            <person name="Lundell T."/>
            <person name="Morin E."/>
            <person name="Murat C."/>
            <person name="Riley R."/>
            <person name="Ohm R."/>
            <person name="Sun H."/>
            <person name="Tunlid A."/>
            <person name="Henrissat B."/>
            <person name="Grigoriev I.V."/>
            <person name="Hibbett D.S."/>
            <person name="Martin F."/>
        </authorList>
    </citation>
    <scope>NUCLEOTIDE SEQUENCE [LARGE SCALE GENOMIC DNA]</scope>
    <source>
        <strain evidence="2">Foug A</strain>
    </source>
</reference>
<dbReference type="InParanoid" id="A0A0C3DI30"/>
<evidence type="ECO:0000313" key="2">
    <source>
        <dbReference type="Proteomes" id="UP000053989"/>
    </source>
</evidence>
<sequence>MAMIKLEKHLDSQSNITILEPQWDVSMGTCDPHIFEEALVVVKLGKFGREWGGQCMVELMPFKKTSNGLFPDIDLQIPCKEKSLNKLKVDTV</sequence>
<dbReference type="EMBL" id="KN822063">
    <property type="protein sequence ID" value="KIM60365.1"/>
    <property type="molecule type" value="Genomic_DNA"/>
</dbReference>